<gene>
    <name evidence="1" type="ORF">IQ276_21200</name>
</gene>
<organism evidence="1 2">
    <name type="scientific">Desmonostoc muscorum LEGE 12446</name>
    <dbReference type="NCBI Taxonomy" id="1828758"/>
    <lineage>
        <taxon>Bacteria</taxon>
        <taxon>Bacillati</taxon>
        <taxon>Cyanobacteriota</taxon>
        <taxon>Cyanophyceae</taxon>
        <taxon>Nostocales</taxon>
        <taxon>Nostocaceae</taxon>
        <taxon>Desmonostoc</taxon>
    </lineage>
</organism>
<sequence>MGRILNRGDRHLSPGSLVCSGEKLEVLNGKYINLICFSSGEVLKLSSGVIAASECAKPSLSNSTCNSMNVENCLIRKGGTPQAEEPTIIYPYTSSILNSRPDIAWQPVNGATYYKVRLSGYEFEWEKIVNQTKLTYPPSEKELQFDQAFKITVIAYKNDSPLAADTFVVNLFSQSEIKQVLDTVEQIKSLDLPEDETALDLDAVYMSRGFLDESIEELTKAATTNSKNPTLYRVLGERYFEAGLPNEAKRQFVISAQLANNTNNSTELKKVEQGLRLIDFYNQLPTSKKGAQ</sequence>
<dbReference type="Gene3D" id="1.25.40.10">
    <property type="entry name" value="Tetratricopeptide repeat domain"/>
    <property type="match status" value="1"/>
</dbReference>
<keyword evidence="2" id="KW-1185">Reference proteome</keyword>
<name>A0A8J6ZP12_DESMC</name>
<comment type="caution">
    <text evidence="1">The sequence shown here is derived from an EMBL/GenBank/DDBJ whole genome shotgun (WGS) entry which is preliminary data.</text>
</comment>
<protein>
    <recommendedName>
        <fullName evidence="3">Tetratricopeptide repeat protein</fullName>
    </recommendedName>
</protein>
<dbReference type="InterPro" id="IPR011990">
    <property type="entry name" value="TPR-like_helical_dom_sf"/>
</dbReference>
<proteinExistence type="predicted"/>
<evidence type="ECO:0000313" key="2">
    <source>
        <dbReference type="Proteomes" id="UP000622533"/>
    </source>
</evidence>
<accession>A0A8J6ZP12</accession>
<evidence type="ECO:0000313" key="1">
    <source>
        <dbReference type="EMBL" id="MBE9024849.1"/>
    </source>
</evidence>
<dbReference type="SUPFAM" id="SSF48452">
    <property type="entry name" value="TPR-like"/>
    <property type="match status" value="1"/>
</dbReference>
<dbReference type="AlphaFoldDB" id="A0A8J6ZP12"/>
<evidence type="ECO:0008006" key="3">
    <source>
        <dbReference type="Google" id="ProtNLM"/>
    </source>
</evidence>
<reference evidence="1" key="1">
    <citation type="submission" date="2020-10" db="EMBL/GenBank/DDBJ databases">
        <authorList>
            <person name="Castelo-Branco R."/>
            <person name="Eusebio N."/>
            <person name="Adriana R."/>
            <person name="Vieira A."/>
            <person name="Brugerolle De Fraissinette N."/>
            <person name="Rezende De Castro R."/>
            <person name="Schneider M.P."/>
            <person name="Vasconcelos V."/>
            <person name="Leao P.N."/>
        </authorList>
    </citation>
    <scope>NUCLEOTIDE SEQUENCE</scope>
    <source>
        <strain evidence="1">LEGE 12446</strain>
    </source>
</reference>
<dbReference type="Proteomes" id="UP000622533">
    <property type="component" value="Unassembled WGS sequence"/>
</dbReference>
<dbReference type="EMBL" id="JADEXS010000324">
    <property type="protein sequence ID" value="MBE9024849.1"/>
    <property type="molecule type" value="Genomic_DNA"/>
</dbReference>